<protein>
    <recommendedName>
        <fullName evidence="4">Epidermal patterning factor-like protein</fullName>
    </recommendedName>
</protein>
<sequence length="90" mass="9850">MKLSVLPAALTIAWIYITIDAAAVKTKQPKNLGLREMSENPHAIPHVCSGCKACIALEGFLQVPIVKGATRLQVSKFFFVMDQTYDLCAL</sequence>
<evidence type="ECO:0008006" key="4">
    <source>
        <dbReference type="Google" id="ProtNLM"/>
    </source>
</evidence>
<keyword evidence="1" id="KW-0732">Signal</keyword>
<evidence type="ECO:0000313" key="3">
    <source>
        <dbReference type="Proteomes" id="UP000696485"/>
    </source>
</evidence>
<organism evidence="2 3">
    <name type="scientific">Podila minutissima</name>
    <dbReference type="NCBI Taxonomy" id="64525"/>
    <lineage>
        <taxon>Eukaryota</taxon>
        <taxon>Fungi</taxon>
        <taxon>Fungi incertae sedis</taxon>
        <taxon>Mucoromycota</taxon>
        <taxon>Mortierellomycotina</taxon>
        <taxon>Mortierellomycetes</taxon>
        <taxon>Mortierellales</taxon>
        <taxon>Mortierellaceae</taxon>
        <taxon>Podila</taxon>
    </lineage>
</organism>
<name>A0A9P5SHI5_9FUNG</name>
<evidence type="ECO:0000313" key="2">
    <source>
        <dbReference type="EMBL" id="KAF9329663.1"/>
    </source>
</evidence>
<evidence type="ECO:0000256" key="1">
    <source>
        <dbReference type="SAM" id="SignalP"/>
    </source>
</evidence>
<comment type="caution">
    <text evidence="2">The sequence shown here is derived from an EMBL/GenBank/DDBJ whole genome shotgun (WGS) entry which is preliminary data.</text>
</comment>
<dbReference type="AlphaFoldDB" id="A0A9P5SHI5"/>
<feature type="signal peptide" evidence="1">
    <location>
        <begin position="1"/>
        <end position="21"/>
    </location>
</feature>
<gene>
    <name evidence="2" type="ORF">BG006_007287</name>
</gene>
<feature type="chain" id="PRO_5040250902" description="Epidermal patterning factor-like protein" evidence="1">
    <location>
        <begin position="22"/>
        <end position="90"/>
    </location>
</feature>
<dbReference type="EMBL" id="JAAAUY010000456">
    <property type="protein sequence ID" value="KAF9329663.1"/>
    <property type="molecule type" value="Genomic_DNA"/>
</dbReference>
<keyword evidence="3" id="KW-1185">Reference proteome</keyword>
<reference evidence="2" key="1">
    <citation type="journal article" date="2020" name="Fungal Divers.">
        <title>Resolving the Mortierellaceae phylogeny through synthesis of multi-gene phylogenetics and phylogenomics.</title>
        <authorList>
            <person name="Vandepol N."/>
            <person name="Liber J."/>
            <person name="Desiro A."/>
            <person name="Na H."/>
            <person name="Kennedy M."/>
            <person name="Barry K."/>
            <person name="Grigoriev I.V."/>
            <person name="Miller A.N."/>
            <person name="O'Donnell K."/>
            <person name="Stajich J.E."/>
            <person name="Bonito G."/>
        </authorList>
    </citation>
    <scope>NUCLEOTIDE SEQUENCE</scope>
    <source>
        <strain evidence="2">NVP1</strain>
    </source>
</reference>
<accession>A0A9P5SHI5</accession>
<proteinExistence type="predicted"/>
<dbReference type="Proteomes" id="UP000696485">
    <property type="component" value="Unassembled WGS sequence"/>
</dbReference>